<evidence type="ECO:0000313" key="3">
    <source>
        <dbReference type="EMBL" id="QKS72056.1"/>
    </source>
</evidence>
<keyword evidence="3" id="KW-0808">Transferase</keyword>
<dbReference type="AlphaFoldDB" id="A0A859FIJ3"/>
<dbReference type="PANTHER" id="PTHR41313">
    <property type="entry name" value="ADENINE-SPECIFIC METHYLTRANSFERASE"/>
    <property type="match status" value="1"/>
</dbReference>
<organism evidence="3 4">
    <name type="scientific">Paenalkalicoccus suaedae</name>
    <dbReference type="NCBI Taxonomy" id="2592382"/>
    <lineage>
        <taxon>Bacteria</taxon>
        <taxon>Bacillati</taxon>
        <taxon>Bacillota</taxon>
        <taxon>Bacilli</taxon>
        <taxon>Bacillales</taxon>
        <taxon>Bacillaceae</taxon>
        <taxon>Paenalkalicoccus</taxon>
    </lineage>
</organism>
<dbReference type="InterPro" id="IPR048375">
    <property type="entry name" value="YtxK-like_N"/>
</dbReference>
<dbReference type="Pfam" id="PF02384">
    <property type="entry name" value="N6_Mtase"/>
    <property type="match status" value="1"/>
</dbReference>
<dbReference type="InterPro" id="IPR052933">
    <property type="entry name" value="DNA_Protect_Modify"/>
</dbReference>
<dbReference type="InterPro" id="IPR003356">
    <property type="entry name" value="DNA_methylase_A-5"/>
</dbReference>
<evidence type="ECO:0000313" key="4">
    <source>
        <dbReference type="Proteomes" id="UP000318138"/>
    </source>
</evidence>
<dbReference type="InterPro" id="IPR016843">
    <property type="entry name" value="S-AdoMet-dep_Ade-MeTrfase_prd"/>
</dbReference>
<feature type="domain" description="YtxK-like N-terminal helical" evidence="2">
    <location>
        <begin position="8"/>
        <end position="84"/>
    </location>
</feature>
<reference evidence="4" key="1">
    <citation type="submission" date="2019-07" db="EMBL/GenBank/DDBJ databases">
        <title>Bacillus alkalisoli sp. nov. isolated from saline soil.</title>
        <authorList>
            <person name="Sun J.-Q."/>
            <person name="Xu L."/>
        </authorList>
    </citation>
    <scope>NUCLEOTIDE SEQUENCE [LARGE SCALE GENOMIC DNA]</scope>
    <source>
        <strain evidence="4">M4U3P1</strain>
    </source>
</reference>
<dbReference type="EMBL" id="CP041372">
    <property type="protein sequence ID" value="QKS72056.1"/>
    <property type="molecule type" value="Genomic_DNA"/>
</dbReference>
<protein>
    <submittedName>
        <fullName evidence="3">Class I SAM-dependent methyltransferase</fullName>
    </submittedName>
</protein>
<dbReference type="PANTHER" id="PTHR41313:SF1">
    <property type="entry name" value="DNA METHYLASE ADENINE-SPECIFIC DOMAIN-CONTAINING PROTEIN"/>
    <property type="match status" value="1"/>
</dbReference>
<dbReference type="GO" id="GO:0032259">
    <property type="term" value="P:methylation"/>
    <property type="evidence" value="ECO:0007669"/>
    <property type="project" value="UniProtKB-KW"/>
</dbReference>
<dbReference type="RefSeq" id="WP_176010039.1">
    <property type="nucleotide sequence ID" value="NZ_CP041372.2"/>
</dbReference>
<dbReference type="SUPFAM" id="SSF53335">
    <property type="entry name" value="S-adenosyl-L-methionine-dependent methyltransferases"/>
    <property type="match status" value="1"/>
</dbReference>
<accession>A0A859FIJ3</accession>
<dbReference type="Gene3D" id="3.40.50.150">
    <property type="entry name" value="Vaccinia Virus protein VP39"/>
    <property type="match status" value="1"/>
</dbReference>
<evidence type="ECO:0000259" key="1">
    <source>
        <dbReference type="Pfam" id="PF02384"/>
    </source>
</evidence>
<feature type="domain" description="DNA methylase adenine-specific" evidence="1">
    <location>
        <begin position="95"/>
        <end position="295"/>
    </location>
</feature>
<evidence type="ECO:0000259" key="2">
    <source>
        <dbReference type="Pfam" id="PF21106"/>
    </source>
</evidence>
<keyword evidence="3" id="KW-0489">Methyltransferase</keyword>
<name>A0A859FIJ3_9BACI</name>
<gene>
    <name evidence="3" type="ORF">FLK61_35940</name>
</gene>
<proteinExistence type="predicted"/>
<dbReference type="PIRSF" id="PIRSF026567">
    <property type="entry name" value="Adenine_mtase_bact_prd"/>
    <property type="match status" value="1"/>
</dbReference>
<dbReference type="Pfam" id="PF21106">
    <property type="entry name" value="YtxK_like"/>
    <property type="match status" value="1"/>
</dbReference>
<dbReference type="Gene3D" id="1.10.150.470">
    <property type="match status" value="1"/>
</dbReference>
<dbReference type="Proteomes" id="UP000318138">
    <property type="component" value="Chromosome"/>
</dbReference>
<dbReference type="GO" id="GO:0008170">
    <property type="term" value="F:N-methyltransferase activity"/>
    <property type="evidence" value="ECO:0007669"/>
    <property type="project" value="InterPro"/>
</dbReference>
<keyword evidence="4" id="KW-1185">Reference proteome</keyword>
<dbReference type="GO" id="GO:0003677">
    <property type="term" value="F:DNA binding"/>
    <property type="evidence" value="ECO:0007669"/>
    <property type="project" value="InterPro"/>
</dbReference>
<sequence length="328" mass="36636">MAQATDTEKYFEWLDKGTTRLQKELDLVYLEALALMGESVFQKEVPAEIKEKELIKNLINKIEKLEAPKEAVRRAIQLAVLKGMREATQPHHAMTPDAVALFIGFLLDKLLSKTMDENKYVLYDPALGAGNLMTAVSNQMKSDTHFIGVEPDETLLQLAFVNANLQKHSVDLFHQDSVASQAIKNVHAVVSDLPIGYYPNDDIASKFSVAASSGHTYVHHLLIEQAIDHTVEGGFLVFLVPNSLFQSEQSDKLHAMVKQTSDIYAFLQLPATMFKTKQAAKSILVLRKKKDGVIPPKQALLAELPSFAREDALKDMMAQISTWFDQNL</sequence>
<dbReference type="KEGG" id="psua:FLK61_35940"/>
<dbReference type="InterPro" id="IPR029063">
    <property type="entry name" value="SAM-dependent_MTases_sf"/>
</dbReference>